<reference evidence="2" key="1">
    <citation type="submission" date="2025-08" db="UniProtKB">
        <authorList>
            <consortium name="Ensembl"/>
        </authorList>
    </citation>
    <scope>IDENTIFICATION</scope>
</reference>
<keyword evidence="1" id="KW-0472">Membrane</keyword>
<feature type="transmembrane region" description="Helical" evidence="1">
    <location>
        <begin position="51"/>
        <end position="76"/>
    </location>
</feature>
<organism evidence="2 3">
    <name type="scientific">Sus scrofa</name>
    <name type="common">Pig</name>
    <dbReference type="NCBI Taxonomy" id="9823"/>
    <lineage>
        <taxon>Eukaryota</taxon>
        <taxon>Metazoa</taxon>
        <taxon>Chordata</taxon>
        <taxon>Craniata</taxon>
        <taxon>Vertebrata</taxon>
        <taxon>Euteleostomi</taxon>
        <taxon>Mammalia</taxon>
        <taxon>Eutheria</taxon>
        <taxon>Laurasiatheria</taxon>
        <taxon>Artiodactyla</taxon>
        <taxon>Suina</taxon>
        <taxon>Suidae</taxon>
        <taxon>Sus</taxon>
    </lineage>
</organism>
<evidence type="ECO:0000256" key="1">
    <source>
        <dbReference type="SAM" id="Phobius"/>
    </source>
</evidence>
<proteinExistence type="predicted"/>
<dbReference type="AlphaFoldDB" id="A0A8D0WPY4"/>
<keyword evidence="1" id="KW-1133">Transmembrane helix</keyword>
<feature type="transmembrane region" description="Helical" evidence="1">
    <location>
        <begin position="83"/>
        <end position="101"/>
    </location>
</feature>
<name>A0A8D0WPY4_PIG</name>
<evidence type="ECO:0000313" key="3">
    <source>
        <dbReference type="Proteomes" id="UP000694570"/>
    </source>
</evidence>
<protein>
    <submittedName>
        <fullName evidence="2">Uncharacterized protein</fullName>
    </submittedName>
</protein>
<evidence type="ECO:0000313" key="2">
    <source>
        <dbReference type="Ensembl" id="ENSSSCP00030024128.1"/>
    </source>
</evidence>
<accession>A0A8D0WPY4</accession>
<dbReference type="Ensembl" id="ENSSSCT00030052888.1">
    <property type="protein sequence ID" value="ENSSSCP00030024128.1"/>
    <property type="gene ID" value="ENSSSCG00030038007.1"/>
</dbReference>
<dbReference type="Proteomes" id="UP000694570">
    <property type="component" value="Unplaced"/>
</dbReference>
<sequence length="125" mass="14193">MPTSGIPGSNGSSIFSFLRHLHTVFHSGDTNLQSHQQCTRVPFSPHPLQPLLFVDFLMMAILAGVKWDLLVVLIYISLRMSDVEHLFMCFLAICLCSLENYLFRSSAHFLMGLFIFLVLSSRRCL</sequence>
<keyword evidence="1" id="KW-0812">Transmembrane</keyword>